<evidence type="ECO:0000259" key="3">
    <source>
        <dbReference type="Pfam" id="PF19031"/>
    </source>
</evidence>
<reference evidence="4" key="1">
    <citation type="submission" date="2023-10" db="EMBL/GenBank/DDBJ databases">
        <authorList>
            <person name="Hackl T."/>
        </authorList>
    </citation>
    <scope>NUCLEOTIDE SEQUENCE</scope>
</reference>
<feature type="region of interest" description="Disordered" evidence="2">
    <location>
        <begin position="714"/>
        <end position="761"/>
    </location>
</feature>
<dbReference type="Proteomes" id="UP001295740">
    <property type="component" value="Unassembled WGS sequence"/>
</dbReference>
<organism evidence="4 5">
    <name type="scientific">Anthostomella pinea</name>
    <dbReference type="NCBI Taxonomy" id="933095"/>
    <lineage>
        <taxon>Eukaryota</taxon>
        <taxon>Fungi</taxon>
        <taxon>Dikarya</taxon>
        <taxon>Ascomycota</taxon>
        <taxon>Pezizomycotina</taxon>
        <taxon>Sordariomycetes</taxon>
        <taxon>Xylariomycetidae</taxon>
        <taxon>Xylariales</taxon>
        <taxon>Xylariaceae</taxon>
        <taxon>Anthostomella</taxon>
    </lineage>
</organism>
<feature type="region of interest" description="Disordered" evidence="2">
    <location>
        <begin position="483"/>
        <end position="505"/>
    </location>
</feature>
<feature type="region of interest" description="Disordered" evidence="2">
    <location>
        <begin position="428"/>
        <end position="468"/>
    </location>
</feature>
<feature type="region of interest" description="Disordered" evidence="2">
    <location>
        <begin position="49"/>
        <end position="70"/>
    </location>
</feature>
<dbReference type="InterPro" id="IPR013176">
    <property type="entry name" value="Ccz1"/>
</dbReference>
<dbReference type="GO" id="GO:0035658">
    <property type="term" value="C:Mon1-Ccz1 complex"/>
    <property type="evidence" value="ECO:0007669"/>
    <property type="project" value="InterPro"/>
</dbReference>
<dbReference type="AlphaFoldDB" id="A0AAI8VE81"/>
<accession>A0AAI8VE81</accession>
<sequence length="818" mass="89378">MAAPSSPAPAAVTPAQLGFLAIFNPSLGSTDETIDDKVVYYASVNTQLSPKRRHRSRGSGKPTDDISQEERNERLRQIGLAQGMAEFSRGFSNGKPVDTIETEKSRVVLHELEPGWWILASIDLTKIPLPPRLGAPAASKENDRSENVEYTSRELKPAVLLLRDLLRAHSIFLLHHAASLSALFVKSKRTKFVSILGRYWDLYLSTWDVMLHDNPATSVFGGIRIAACGELGVGVGEEERGSGEREVLEGFVDRVEGLVDLIVSRFGPSEPDPDTEPAKNSRPDSETPPTWFGHGNEPGAEDGAIFLGVGALSRKSLRDVTYWMEDLYTWGENAYGVKDSPTSMRQARRPRQSAAGSKDTSGHSRGVSGRRNPANSKHAGSQTQPAGSKLPDTASVQQSDETTDEGGVNKLMGYLKMGYGSHWTLGGSAGTEGKTQDGAATTQVSQKDDALSSASPGDTSKAPGDASGHYFVGLLGDIEDKEAEASRLDESRTESDGTSHDAEYNSRVRVRTLTVELDNHHRTEEETVQDLGSQNTELTTMKSGLKDSMDPNSQFDSQDRNKTQKVRVVVYVNRPFVYTFLFENRTDSLAWDSLYKSLHHQLAPLREPLTASTAFRPGKPDIGATASHIFDLIWDPKAMTVQSTIPSIPTTAHMLQTNTPPLWSRAEAINTHNQILNTYIATLSDYSELERTCKTNRGWWVVWTRIMERASPFPIRQGKSGSQGSEDSEAATRPGLPTAMSDESIESRGPGKTNARPKPRVTKEIFLIRRAGEHTGLRAVSSSYAEGSGGWADGASRLAQGMGVDTYKYIEGLLSLSR</sequence>
<keyword evidence="5" id="KW-1185">Reference proteome</keyword>
<evidence type="ECO:0000256" key="2">
    <source>
        <dbReference type="SAM" id="MobiDB-lite"/>
    </source>
</evidence>
<evidence type="ECO:0000256" key="1">
    <source>
        <dbReference type="ARBA" id="ARBA00005352"/>
    </source>
</evidence>
<feature type="domain" description="CCZ1/INTU/HSP4 first Longin" evidence="3">
    <location>
        <begin position="19"/>
        <end position="125"/>
    </location>
</feature>
<comment type="caution">
    <text evidence="4">The sequence shown here is derived from an EMBL/GenBank/DDBJ whole genome shotgun (WGS) entry which is preliminary data.</text>
</comment>
<protein>
    <submittedName>
        <fullName evidence="4">Uu.00g106800.m01.CDS01</fullName>
    </submittedName>
</protein>
<gene>
    <name evidence="4" type="ORF">KHLLAP_LOCUS3754</name>
</gene>
<dbReference type="GO" id="GO:0016192">
    <property type="term" value="P:vesicle-mediated transport"/>
    <property type="evidence" value="ECO:0007669"/>
    <property type="project" value="InterPro"/>
</dbReference>
<proteinExistence type="inferred from homology"/>
<feature type="region of interest" description="Disordered" evidence="2">
    <location>
        <begin position="265"/>
        <end position="299"/>
    </location>
</feature>
<feature type="compositionally biased region" description="Polar residues" evidence="2">
    <location>
        <begin position="373"/>
        <end position="386"/>
    </location>
</feature>
<dbReference type="Pfam" id="PF19031">
    <property type="entry name" value="Intu_longin_1"/>
    <property type="match status" value="1"/>
</dbReference>
<feature type="compositionally biased region" description="Basic and acidic residues" evidence="2">
    <location>
        <begin position="276"/>
        <end position="285"/>
    </location>
</feature>
<feature type="region of interest" description="Disordered" evidence="2">
    <location>
        <begin position="334"/>
        <end position="408"/>
    </location>
</feature>
<comment type="similarity">
    <text evidence="1">Belongs to the CCZ1 family.</text>
</comment>
<dbReference type="PANTHER" id="PTHR13056:SF0">
    <property type="entry name" value="VACUOLAR FUSION PROTEIN CCZ1 HOMOLOG-RELATED"/>
    <property type="match status" value="1"/>
</dbReference>
<dbReference type="EMBL" id="CAUWAG010000004">
    <property type="protein sequence ID" value="CAJ2503286.1"/>
    <property type="molecule type" value="Genomic_DNA"/>
</dbReference>
<dbReference type="InterPro" id="IPR043987">
    <property type="entry name" value="CCZ1/INTU/HSP4_longin_1"/>
</dbReference>
<dbReference type="PANTHER" id="PTHR13056">
    <property type="entry name" value="VACUOLAR FUSION PROTEIN CCZ1 HOMOLOG-RELATED"/>
    <property type="match status" value="1"/>
</dbReference>
<evidence type="ECO:0000313" key="5">
    <source>
        <dbReference type="Proteomes" id="UP001295740"/>
    </source>
</evidence>
<name>A0AAI8VE81_9PEZI</name>
<evidence type="ECO:0000313" key="4">
    <source>
        <dbReference type="EMBL" id="CAJ2503286.1"/>
    </source>
</evidence>